<proteinExistence type="predicted"/>
<dbReference type="EMBL" id="BAFD01000039">
    <property type="protein sequence ID" value="GAB43341.1"/>
    <property type="molecule type" value="Genomic_DNA"/>
</dbReference>
<evidence type="ECO:0000313" key="1">
    <source>
        <dbReference type="EMBL" id="GAB43341.1"/>
    </source>
</evidence>
<organism evidence="1 2">
    <name type="scientific">Gordonia terrae NBRC 100016</name>
    <dbReference type="NCBI Taxonomy" id="1089454"/>
    <lineage>
        <taxon>Bacteria</taxon>
        <taxon>Bacillati</taxon>
        <taxon>Actinomycetota</taxon>
        <taxon>Actinomycetes</taxon>
        <taxon>Mycobacteriales</taxon>
        <taxon>Gordoniaceae</taxon>
        <taxon>Gordonia</taxon>
    </lineage>
</organism>
<protein>
    <submittedName>
        <fullName evidence="1">Uncharacterized protein</fullName>
    </submittedName>
</protein>
<keyword evidence="2" id="KW-1185">Reference proteome</keyword>
<accession>A0ABQ0HBU5</accession>
<comment type="caution">
    <text evidence="1">The sequence shown here is derived from an EMBL/GenBank/DDBJ whole genome shotgun (WGS) entry which is preliminary data.</text>
</comment>
<evidence type="ECO:0000313" key="2">
    <source>
        <dbReference type="Proteomes" id="UP000004881"/>
    </source>
</evidence>
<sequence length="252" mass="27053">MPASTSSSSEPSTYRFPTGVAGPYNAVWSAPDQINLYSRAAELARAYVESCQLSIFGRQAAYPGAVAAAPAPAVDHRMSCLFAPEQPEGDKPAYFGTLYATILELDSSENQVSARGCYTTNGRADVKTQEPESDYLNATEFSFVAQLPGGKTDPRAGVGRDVVAGATARAPNFDVFYPWKFDAVRRGTPAPPEPPFSERPCSRWAARMLDQIPAYSGQSPFASDGSPAELVPKLFGERGFPTLPQSPAWPES</sequence>
<reference evidence="1 2" key="1">
    <citation type="submission" date="2012-02" db="EMBL/GenBank/DDBJ databases">
        <title>Whole genome shotgun sequence of Gordonia terrae NBRC 100016.</title>
        <authorList>
            <person name="Takarada H."/>
            <person name="Hosoyama A."/>
            <person name="Tsuchikane K."/>
            <person name="Katsumata H."/>
            <person name="Yamazaki S."/>
            <person name="Fujita N."/>
        </authorList>
    </citation>
    <scope>NUCLEOTIDE SEQUENCE [LARGE SCALE GENOMIC DNA]</scope>
    <source>
        <strain evidence="1 2">NBRC 100016</strain>
    </source>
</reference>
<dbReference type="Proteomes" id="UP000004881">
    <property type="component" value="Unassembled WGS sequence"/>
</dbReference>
<name>A0ABQ0HBU5_9ACTN</name>
<gene>
    <name evidence="1" type="ORF">GOTRE_039_01820</name>
</gene>